<keyword evidence="2" id="KW-0812">Transmembrane</keyword>
<accession>A0A9J6BLW7</accession>
<feature type="transmembrane region" description="Helical" evidence="2">
    <location>
        <begin position="67"/>
        <end position="88"/>
    </location>
</feature>
<proteinExistence type="predicted"/>
<keyword evidence="4" id="KW-1185">Reference proteome</keyword>
<evidence type="ECO:0000313" key="3">
    <source>
        <dbReference type="EMBL" id="KAG5670639.1"/>
    </source>
</evidence>
<gene>
    <name evidence="3" type="ORF">PVAND_000887</name>
</gene>
<feature type="transmembrane region" description="Helical" evidence="2">
    <location>
        <begin position="33"/>
        <end position="60"/>
    </location>
</feature>
<organism evidence="3 4">
    <name type="scientific">Polypedilum vanderplanki</name>
    <name type="common">Sleeping chironomid midge</name>
    <dbReference type="NCBI Taxonomy" id="319348"/>
    <lineage>
        <taxon>Eukaryota</taxon>
        <taxon>Metazoa</taxon>
        <taxon>Ecdysozoa</taxon>
        <taxon>Arthropoda</taxon>
        <taxon>Hexapoda</taxon>
        <taxon>Insecta</taxon>
        <taxon>Pterygota</taxon>
        <taxon>Neoptera</taxon>
        <taxon>Endopterygota</taxon>
        <taxon>Diptera</taxon>
        <taxon>Nematocera</taxon>
        <taxon>Chironomoidea</taxon>
        <taxon>Chironomidae</taxon>
        <taxon>Chironominae</taxon>
        <taxon>Polypedilum</taxon>
        <taxon>Polypedilum</taxon>
    </lineage>
</organism>
<evidence type="ECO:0000256" key="2">
    <source>
        <dbReference type="SAM" id="Phobius"/>
    </source>
</evidence>
<comment type="caution">
    <text evidence="3">The sequence shown here is derived from an EMBL/GenBank/DDBJ whole genome shotgun (WGS) entry which is preliminary data.</text>
</comment>
<evidence type="ECO:0000256" key="1">
    <source>
        <dbReference type="SAM" id="MobiDB-lite"/>
    </source>
</evidence>
<keyword evidence="2" id="KW-1133">Transmembrane helix</keyword>
<dbReference type="Proteomes" id="UP001107558">
    <property type="component" value="Chromosome 3"/>
</dbReference>
<evidence type="ECO:0000313" key="4">
    <source>
        <dbReference type="Proteomes" id="UP001107558"/>
    </source>
</evidence>
<dbReference type="OrthoDB" id="10070859at2759"/>
<feature type="region of interest" description="Disordered" evidence="1">
    <location>
        <begin position="264"/>
        <end position="306"/>
    </location>
</feature>
<sequence length="385" mass="42792">MGTSDDIDFGGRKRSEICRRQFCDEVLCFCREFFLFVALVALGGVACTLGGATLGSIALAGSPTSHLTAGLLMTGVGIVLVTISGVAWRMTTSDTHQCTGRCGRRQCSRGNSSFGLLYPEFQHRPPPPSYQASMQEHRLRVMMLDRERQTTSNTRASPPPTYRSNTGTLLRPPIHFQRQNQQQQQHQNASSNNIVQVEIPIDESTLINDANVSNSSTNNATEYVHTNQSPTSSQTITTIASINRPDDNDIADVTSLIRINEMTRVQHENETEESNSSSSRCRINYVSSSNSSSSSSNSSNSSRCNNDRHNTLCNNKITLDHHRHHMINNENIIVIDDKCKNVNIGNMMEINKALMSNSHHTMTLPRCTQQRASFLNRENCELGVR</sequence>
<reference evidence="3" key="1">
    <citation type="submission" date="2021-03" db="EMBL/GenBank/DDBJ databases">
        <title>Chromosome level genome of the anhydrobiotic midge Polypedilum vanderplanki.</title>
        <authorList>
            <person name="Yoshida Y."/>
            <person name="Kikawada T."/>
            <person name="Gusev O."/>
        </authorList>
    </citation>
    <scope>NUCLEOTIDE SEQUENCE</scope>
    <source>
        <strain evidence="3">NIAS01</strain>
        <tissue evidence="3">Whole body or cell culture</tissue>
    </source>
</reference>
<feature type="compositionally biased region" description="Low complexity" evidence="1">
    <location>
        <begin position="210"/>
        <end position="243"/>
    </location>
</feature>
<feature type="compositionally biased region" description="Low complexity" evidence="1">
    <location>
        <begin position="287"/>
        <end position="302"/>
    </location>
</feature>
<dbReference type="AlphaFoldDB" id="A0A9J6BLW7"/>
<name>A0A9J6BLW7_POLVA</name>
<keyword evidence="2" id="KW-0472">Membrane</keyword>
<feature type="region of interest" description="Disordered" evidence="1">
    <location>
        <begin position="210"/>
        <end position="248"/>
    </location>
</feature>
<protein>
    <submittedName>
        <fullName evidence="3">Uncharacterized protein</fullName>
    </submittedName>
</protein>
<dbReference type="EMBL" id="JADBJN010000003">
    <property type="protein sequence ID" value="KAG5670639.1"/>
    <property type="molecule type" value="Genomic_DNA"/>
</dbReference>